<feature type="domain" description="NADH:flavin oxidoreductase/NADH oxidase N-terminal" evidence="3">
    <location>
        <begin position="19"/>
        <end position="344"/>
    </location>
</feature>
<sequence>MNRPQDLLARTLTLPSGQVIKNRLAKSAMSEALGTTDNHVTEGLVNLYRCWAQGGTGLLITGNVMIDRRALGEPNNVVLEDDSDMPLLKRWADAGNSNGTQCWVQLNHPGRQVPKGLNAEGVAPSAVPFLPALQAFFGPPRELLADEIEALVQRFARSAALVKQAGFSGVQIHAAHGYLVSQFLSPLTNQRTDQWGGSAENRRRFVLEVYRAIRAAVGPGFPVGIKLNSADFQRGGFTEEESLEVIRALEAEGIDLIELSGGTYEAPAMSDKQRHSASTLKREAYFLEFAEKVRGVVKVPLMVTGGFRSLGGMAAALESGALDLVGIGRSLAIEPDLPNRLLAGQEPRYSVETIRTGIGAIDRMALMEVVWYSRQLRRMANGKPPKPEESGLWAFLANLVGNGIGTWKTRRLRA</sequence>
<dbReference type="CDD" id="cd04733">
    <property type="entry name" value="OYE_like_2_FMN"/>
    <property type="match status" value="1"/>
</dbReference>
<proteinExistence type="predicted"/>
<organism evidence="4 5">
    <name type="scientific">Pseudomonas pohangensis</name>
    <dbReference type="NCBI Taxonomy" id="364197"/>
    <lineage>
        <taxon>Bacteria</taxon>
        <taxon>Pseudomonadati</taxon>
        <taxon>Pseudomonadota</taxon>
        <taxon>Gammaproteobacteria</taxon>
        <taxon>Pseudomonadales</taxon>
        <taxon>Pseudomonadaceae</taxon>
        <taxon>Pseudomonas</taxon>
    </lineage>
</organism>
<dbReference type="PANTHER" id="PTHR43656">
    <property type="entry name" value="BINDING OXIDOREDUCTASE, PUTATIVE (AFU_ORTHOLOGUE AFUA_2G08260)-RELATED"/>
    <property type="match status" value="1"/>
</dbReference>
<dbReference type="RefSeq" id="WP_090194301.1">
    <property type="nucleotide sequence ID" value="NZ_LT629785.1"/>
</dbReference>
<keyword evidence="1" id="KW-0285">Flavoprotein</keyword>
<evidence type="ECO:0000256" key="1">
    <source>
        <dbReference type="ARBA" id="ARBA00022630"/>
    </source>
</evidence>
<gene>
    <name evidence="4" type="ORF">SAMN05216296_1791</name>
</gene>
<dbReference type="Pfam" id="PF00724">
    <property type="entry name" value="Oxidored_FMN"/>
    <property type="match status" value="1"/>
</dbReference>
<dbReference type="GO" id="GO:0010181">
    <property type="term" value="F:FMN binding"/>
    <property type="evidence" value="ECO:0007669"/>
    <property type="project" value="InterPro"/>
</dbReference>
<accession>A0A1H2FSZ4</accession>
<dbReference type="OrthoDB" id="8523426at2"/>
<name>A0A1H2FSZ4_9PSED</name>
<evidence type="ECO:0000313" key="4">
    <source>
        <dbReference type="EMBL" id="SDU10459.1"/>
    </source>
</evidence>
<reference evidence="5" key="1">
    <citation type="submission" date="2016-10" db="EMBL/GenBank/DDBJ databases">
        <authorList>
            <person name="Varghese N."/>
            <person name="Submissions S."/>
        </authorList>
    </citation>
    <scope>NUCLEOTIDE SEQUENCE [LARGE SCALE GENOMIC DNA]</scope>
    <source>
        <strain evidence="5">DSM 17875</strain>
    </source>
</reference>
<keyword evidence="2" id="KW-0560">Oxidoreductase</keyword>
<dbReference type="Proteomes" id="UP000243232">
    <property type="component" value="Chromosome I"/>
</dbReference>
<evidence type="ECO:0000256" key="2">
    <source>
        <dbReference type="ARBA" id="ARBA00023002"/>
    </source>
</evidence>
<dbReference type="SUPFAM" id="SSF51395">
    <property type="entry name" value="FMN-linked oxidoreductases"/>
    <property type="match status" value="1"/>
</dbReference>
<evidence type="ECO:0000259" key="3">
    <source>
        <dbReference type="Pfam" id="PF00724"/>
    </source>
</evidence>
<dbReference type="InterPro" id="IPR013785">
    <property type="entry name" value="Aldolase_TIM"/>
</dbReference>
<dbReference type="STRING" id="364197.SAMN05216296_1791"/>
<dbReference type="InterPro" id="IPR051799">
    <property type="entry name" value="NADH_flavin_oxidoreductase"/>
</dbReference>
<dbReference type="InterPro" id="IPR001155">
    <property type="entry name" value="OxRdtase_FMN_N"/>
</dbReference>
<protein>
    <submittedName>
        <fullName evidence="4">2,4-dienoyl-CoA reductase</fullName>
    </submittedName>
</protein>
<evidence type="ECO:0000313" key="5">
    <source>
        <dbReference type="Proteomes" id="UP000243232"/>
    </source>
</evidence>
<keyword evidence="5" id="KW-1185">Reference proteome</keyword>
<dbReference type="PANTHER" id="PTHR43656:SF2">
    <property type="entry name" value="BINDING OXIDOREDUCTASE, PUTATIVE (AFU_ORTHOLOGUE AFUA_2G08260)-RELATED"/>
    <property type="match status" value="1"/>
</dbReference>
<dbReference type="Gene3D" id="3.20.20.70">
    <property type="entry name" value="Aldolase class I"/>
    <property type="match status" value="1"/>
</dbReference>
<dbReference type="GO" id="GO:0016491">
    <property type="term" value="F:oxidoreductase activity"/>
    <property type="evidence" value="ECO:0007669"/>
    <property type="project" value="UniProtKB-KW"/>
</dbReference>
<dbReference type="AlphaFoldDB" id="A0A1H2FSZ4"/>
<dbReference type="EMBL" id="LT629785">
    <property type="protein sequence ID" value="SDU10459.1"/>
    <property type="molecule type" value="Genomic_DNA"/>
</dbReference>